<protein>
    <recommendedName>
        <fullName evidence="2">Glycosyl transferase family 1 domain-containing protein</fullName>
    </recommendedName>
</protein>
<evidence type="ECO:0000256" key="1">
    <source>
        <dbReference type="ARBA" id="ARBA00022679"/>
    </source>
</evidence>
<comment type="caution">
    <text evidence="3">The sequence shown here is derived from an EMBL/GenBank/DDBJ whole genome shotgun (WGS) entry which is preliminary data.</text>
</comment>
<dbReference type="EMBL" id="MHNN01000003">
    <property type="protein sequence ID" value="OGZ47222.1"/>
    <property type="molecule type" value="Genomic_DNA"/>
</dbReference>
<feature type="domain" description="Glycosyl transferase family 1" evidence="2">
    <location>
        <begin position="179"/>
        <end position="334"/>
    </location>
</feature>
<accession>A0A1G2GAS7</accession>
<keyword evidence="1" id="KW-0808">Transferase</keyword>
<evidence type="ECO:0000313" key="3">
    <source>
        <dbReference type="EMBL" id="OGZ47222.1"/>
    </source>
</evidence>
<dbReference type="CDD" id="cd03801">
    <property type="entry name" value="GT4_PimA-like"/>
    <property type="match status" value="1"/>
</dbReference>
<sequence length="371" mass="42081">MKLCYLTTFTYPSTYANRLQVLKMSEAFSRISDFKLVVGGVAGELQSVFRQNSIRYEFPMRSLGVIRGRLRMARAVWALRSVVRESAPETVFYVREPLLAFFLSVLSDRFRHNFFFEAHSFVRYPTFVYRHVFSFARGIIATSEKKADVFWNLFGVLKEKMLVRGNGFDADSFCAMPSKEEARRKLGLPLDKRVVTMIGKPTDERDIGAFVAAAERVPDVLFLSVGGTTQEIERIQSYKGFSHVQFVERVRPEEVVAYYAASDVIAVLLSMKFPEIAMYASPLKAREALAAGVPVVFSEVPALRDMADESLVTFVQPDDAVSLAKGVQLILASHDVSWAKAQKAREIFLKQSWQNRAKDIVEFIQTKRYGL</sequence>
<dbReference type="PANTHER" id="PTHR46401">
    <property type="entry name" value="GLYCOSYLTRANSFERASE WBBK-RELATED"/>
    <property type="match status" value="1"/>
</dbReference>
<dbReference type="Proteomes" id="UP000176576">
    <property type="component" value="Unassembled WGS sequence"/>
</dbReference>
<reference evidence="3 4" key="1">
    <citation type="journal article" date="2016" name="Nat. Commun.">
        <title>Thousands of microbial genomes shed light on interconnected biogeochemical processes in an aquifer system.</title>
        <authorList>
            <person name="Anantharaman K."/>
            <person name="Brown C.T."/>
            <person name="Hug L.A."/>
            <person name="Sharon I."/>
            <person name="Castelle C.J."/>
            <person name="Probst A.J."/>
            <person name="Thomas B.C."/>
            <person name="Singh A."/>
            <person name="Wilkins M.J."/>
            <person name="Karaoz U."/>
            <person name="Brodie E.L."/>
            <person name="Williams K.H."/>
            <person name="Hubbard S.S."/>
            <person name="Banfield J.F."/>
        </authorList>
    </citation>
    <scope>NUCLEOTIDE SEQUENCE [LARGE SCALE GENOMIC DNA]</scope>
</reference>
<evidence type="ECO:0000313" key="4">
    <source>
        <dbReference type="Proteomes" id="UP000176576"/>
    </source>
</evidence>
<evidence type="ECO:0000259" key="2">
    <source>
        <dbReference type="Pfam" id="PF00534"/>
    </source>
</evidence>
<dbReference type="Gene3D" id="3.40.50.2000">
    <property type="entry name" value="Glycogen Phosphorylase B"/>
    <property type="match status" value="2"/>
</dbReference>
<dbReference type="InterPro" id="IPR001296">
    <property type="entry name" value="Glyco_trans_1"/>
</dbReference>
<proteinExistence type="predicted"/>
<organism evidence="3 4">
    <name type="scientific">Candidatus Ryanbacteria bacterium RIFCSPHIGHO2_02_FULL_45_13b</name>
    <dbReference type="NCBI Taxonomy" id="1802117"/>
    <lineage>
        <taxon>Bacteria</taxon>
        <taxon>Candidatus Ryaniibacteriota</taxon>
    </lineage>
</organism>
<dbReference type="GO" id="GO:0016757">
    <property type="term" value="F:glycosyltransferase activity"/>
    <property type="evidence" value="ECO:0007669"/>
    <property type="project" value="InterPro"/>
</dbReference>
<dbReference type="AlphaFoldDB" id="A0A1G2GAS7"/>
<dbReference type="STRING" id="1802117.A3J54_01290"/>
<gene>
    <name evidence="3" type="ORF">A3J54_01290</name>
</gene>
<dbReference type="SUPFAM" id="SSF53756">
    <property type="entry name" value="UDP-Glycosyltransferase/glycogen phosphorylase"/>
    <property type="match status" value="1"/>
</dbReference>
<dbReference type="GO" id="GO:0009103">
    <property type="term" value="P:lipopolysaccharide biosynthetic process"/>
    <property type="evidence" value="ECO:0007669"/>
    <property type="project" value="TreeGrafter"/>
</dbReference>
<dbReference type="Pfam" id="PF00534">
    <property type="entry name" value="Glycos_transf_1"/>
    <property type="match status" value="1"/>
</dbReference>
<dbReference type="PANTHER" id="PTHR46401:SF2">
    <property type="entry name" value="GLYCOSYLTRANSFERASE WBBK-RELATED"/>
    <property type="match status" value="1"/>
</dbReference>
<name>A0A1G2GAS7_9BACT</name>